<dbReference type="STRING" id="684552.SAMN04489719_0296"/>
<organism evidence="1 2">
    <name type="scientific">Agrococcus carbonis</name>
    <dbReference type="NCBI Taxonomy" id="684552"/>
    <lineage>
        <taxon>Bacteria</taxon>
        <taxon>Bacillati</taxon>
        <taxon>Actinomycetota</taxon>
        <taxon>Actinomycetes</taxon>
        <taxon>Micrococcales</taxon>
        <taxon>Microbacteriaceae</taxon>
        <taxon>Agrococcus</taxon>
    </lineage>
</organism>
<name>A0A1H1KZR9_9MICO</name>
<dbReference type="OrthoDB" id="5116362at2"/>
<proteinExistence type="predicted"/>
<evidence type="ECO:0000313" key="2">
    <source>
        <dbReference type="Proteomes" id="UP000199649"/>
    </source>
</evidence>
<accession>A0A1H1KZR9</accession>
<sequence length="131" mass="13898">MDDTPALPGSLGEVAALVQHGIVRRLWIFLMDDVGVLQPQLQQIDGTPVTPDAYAVLALRRILALVAEPGTSIVVVLERSGSAAPTPDDWAWRDAAVRAAREQALPLDGVLLAHRDGVGPLEPEAPRTLAA</sequence>
<dbReference type="Proteomes" id="UP000199649">
    <property type="component" value="Chromosome I"/>
</dbReference>
<dbReference type="RefSeq" id="WP_092665227.1">
    <property type="nucleotide sequence ID" value="NZ_LT629734.1"/>
</dbReference>
<reference evidence="2" key="1">
    <citation type="submission" date="2016-10" db="EMBL/GenBank/DDBJ databases">
        <authorList>
            <person name="Varghese N."/>
            <person name="Submissions S."/>
        </authorList>
    </citation>
    <scope>NUCLEOTIDE SEQUENCE [LARGE SCALE GENOMIC DNA]</scope>
    <source>
        <strain evidence="2">DSM 22965</strain>
    </source>
</reference>
<protein>
    <recommendedName>
        <fullName evidence="3">RadC-like JAB domain-containing protein</fullName>
    </recommendedName>
</protein>
<dbReference type="AlphaFoldDB" id="A0A1H1KZR9"/>
<evidence type="ECO:0008006" key="3">
    <source>
        <dbReference type="Google" id="ProtNLM"/>
    </source>
</evidence>
<gene>
    <name evidence="1" type="ORF">SAMN04489719_0296</name>
</gene>
<dbReference type="EMBL" id="LT629734">
    <property type="protein sequence ID" value="SDR67512.1"/>
    <property type="molecule type" value="Genomic_DNA"/>
</dbReference>
<evidence type="ECO:0000313" key="1">
    <source>
        <dbReference type="EMBL" id="SDR67512.1"/>
    </source>
</evidence>
<keyword evidence="2" id="KW-1185">Reference proteome</keyword>